<dbReference type="SUPFAM" id="SSF53448">
    <property type="entry name" value="Nucleotide-diphospho-sugar transferases"/>
    <property type="match status" value="1"/>
</dbReference>
<name>A0A5P5X5R7_VIBPH</name>
<proteinExistence type="predicted"/>
<dbReference type="Gene3D" id="3.90.550.10">
    <property type="entry name" value="Spore Coat Polysaccharide Biosynthesis Protein SpsA, Chain A"/>
    <property type="match status" value="1"/>
</dbReference>
<organism evidence="1">
    <name type="scientific">Vibrio parahaemolyticus</name>
    <dbReference type="NCBI Taxonomy" id="670"/>
    <lineage>
        <taxon>Bacteria</taxon>
        <taxon>Pseudomonadati</taxon>
        <taxon>Pseudomonadota</taxon>
        <taxon>Gammaproteobacteria</taxon>
        <taxon>Vibrionales</taxon>
        <taxon>Vibrionaceae</taxon>
        <taxon>Vibrio</taxon>
    </lineage>
</organism>
<gene>
    <name evidence="1" type="primary">wekH</name>
</gene>
<dbReference type="EMBL" id="MK473654">
    <property type="protein sequence ID" value="QFF90588.1"/>
    <property type="molecule type" value="Genomic_DNA"/>
</dbReference>
<protein>
    <submittedName>
        <fullName evidence="1">Glycosyl transferase, family 2</fullName>
    </submittedName>
</protein>
<dbReference type="RefSeq" id="WP_193250617.1">
    <property type="nucleotide sequence ID" value="NZ_JAHRCZ010000004.1"/>
</dbReference>
<dbReference type="GO" id="GO:0016740">
    <property type="term" value="F:transferase activity"/>
    <property type="evidence" value="ECO:0007669"/>
    <property type="project" value="UniProtKB-KW"/>
</dbReference>
<keyword evidence="1" id="KW-0808">Transferase</keyword>
<dbReference type="AlphaFoldDB" id="A0A5P5X5R7"/>
<evidence type="ECO:0000313" key="1">
    <source>
        <dbReference type="EMBL" id="QFF90588.1"/>
    </source>
</evidence>
<sequence length="258" mass="30026">MKSIIYVCIVSHGHSSIINELNCASDLSSIENVKVIIKSNLPGDDFTDSKLTWFNERYNQGFGANNNFVYNQIKGNLKAGDVFIVMNPDIKITKEQFLELINLFFIRADKLSAINLFKDKGLTVFDNSIRKFPNLIDFFSSFFLSRNRTIINKTEIKDNMTVDWAAGSFLVFDAEHYNKLSGFDEKYFMYCEDIDICFRSKFLLGQEVVFYPNIKAYHAASHENRKICSKHFYWHLKSAIKFICSKRKIFKSIENEKK</sequence>
<dbReference type="InterPro" id="IPR029044">
    <property type="entry name" value="Nucleotide-diphossugar_trans"/>
</dbReference>
<accession>A0A5P5X5R7</accession>
<reference evidence="1" key="1">
    <citation type="journal article" date="2019" name="Int. J. Food Microbiol.">
        <title>Developing a novel molecular serotyping system based on capsular polysaccharide synthesis gene clusters of Vibrio parahaemolyticus.</title>
        <authorList>
            <person name="Pang Y."/>
            <person name="Guo X."/>
            <person name="Tian X."/>
            <person name="Liu F."/>
            <person name="Wang L."/>
            <person name="Wu J."/>
            <person name="Zhang S."/>
            <person name="Li S."/>
            <person name="Liu B."/>
        </authorList>
    </citation>
    <scope>NUCLEOTIDE SEQUENCE</scope>
    <source>
        <strain evidence="1">G2865</strain>
    </source>
</reference>